<evidence type="ECO:0000256" key="11">
    <source>
        <dbReference type="PIRSR" id="PIRSR600821-52"/>
    </source>
</evidence>
<evidence type="ECO:0000313" key="14">
    <source>
        <dbReference type="Proteomes" id="UP000288293"/>
    </source>
</evidence>
<dbReference type="OrthoDB" id="9813814at2"/>
<comment type="similarity">
    <text evidence="4 9">Belongs to the alanine racemase family.</text>
</comment>
<feature type="active site" description="Proton acceptor; specific for D-alanine" evidence="9">
    <location>
        <position position="34"/>
    </location>
</feature>
<dbReference type="Pfam" id="PF01168">
    <property type="entry name" value="Ala_racemase_N"/>
    <property type="match status" value="1"/>
</dbReference>
<dbReference type="RefSeq" id="WP_126804675.1">
    <property type="nucleotide sequence ID" value="NZ_PIPL01000004.1"/>
</dbReference>
<comment type="cofactor">
    <cofactor evidence="2 9 10">
        <name>pyridoxal 5'-phosphate</name>
        <dbReference type="ChEBI" id="CHEBI:597326"/>
    </cofactor>
</comment>
<evidence type="ECO:0000256" key="1">
    <source>
        <dbReference type="ARBA" id="ARBA00000316"/>
    </source>
</evidence>
<dbReference type="PRINTS" id="PR00992">
    <property type="entry name" value="ALARACEMASE"/>
</dbReference>
<dbReference type="GO" id="GO:0008784">
    <property type="term" value="F:alanine racemase activity"/>
    <property type="evidence" value="ECO:0007669"/>
    <property type="project" value="UniProtKB-UniRule"/>
</dbReference>
<sequence>MRPAWAAIDLKALQHNLRLLREKAGHRQLLAILKANAYGHGLTRIAAELQQADAIGVARVDEALALRQEGIVKPIVLLEGFFEPSQLAVLAASQIQTVIHTEHQLVQLERAELNTPLKVWLKVDTGMHRIGVEPEETVAFYRRLQASDNVDGDPILMTHFASADTPEVEQNQQQLAVFNSLQDSLQARLSISNSAAFLADLAPQDNWVRPGLVLYGVSPFADRRGQQLGLKPVMTLQASIISTREIDQGESVGYGAAWTARHKTRIGILAIGYGDGYPRNAPEGTPVWIEGRCYPLVGRVSMDMLAVDLGLDSDIEIGATGVLWGPQLPVEEVAEHVGTISHELLCNVARRVVLDYGDEN</sequence>
<evidence type="ECO:0000256" key="8">
    <source>
        <dbReference type="ARBA" id="ARBA00037912"/>
    </source>
</evidence>
<evidence type="ECO:0000259" key="12">
    <source>
        <dbReference type="SMART" id="SM01005"/>
    </source>
</evidence>
<accession>A0A432W1P4</accession>
<dbReference type="SUPFAM" id="SSF50621">
    <property type="entry name" value="Alanine racemase C-terminal domain-like"/>
    <property type="match status" value="1"/>
</dbReference>
<dbReference type="UniPathway" id="UPA00042">
    <property type="reaction ID" value="UER00497"/>
</dbReference>
<evidence type="ECO:0000256" key="4">
    <source>
        <dbReference type="ARBA" id="ARBA00007880"/>
    </source>
</evidence>
<evidence type="ECO:0000256" key="9">
    <source>
        <dbReference type="HAMAP-Rule" id="MF_01201"/>
    </source>
</evidence>
<dbReference type="InterPro" id="IPR020622">
    <property type="entry name" value="Ala_racemase_pyridoxalP-BS"/>
</dbReference>
<organism evidence="13 14">
    <name type="scientific">Aliidiomarina minuta</name>
    <dbReference type="NCBI Taxonomy" id="880057"/>
    <lineage>
        <taxon>Bacteria</taxon>
        <taxon>Pseudomonadati</taxon>
        <taxon>Pseudomonadota</taxon>
        <taxon>Gammaproteobacteria</taxon>
        <taxon>Alteromonadales</taxon>
        <taxon>Idiomarinaceae</taxon>
        <taxon>Aliidiomarina</taxon>
    </lineage>
</organism>
<feature type="domain" description="Alanine racemase C-terminal" evidence="12">
    <location>
        <begin position="233"/>
        <end position="357"/>
    </location>
</feature>
<evidence type="ECO:0000313" key="13">
    <source>
        <dbReference type="EMBL" id="RUO23036.1"/>
    </source>
</evidence>
<keyword evidence="14" id="KW-1185">Reference proteome</keyword>
<comment type="pathway">
    <text evidence="3">Cell wall biogenesis; peptidoglycan biosynthesis.</text>
</comment>
<dbReference type="FunFam" id="2.40.37.10:FF:000002">
    <property type="entry name" value="Alanine racemase"/>
    <property type="match status" value="1"/>
</dbReference>
<dbReference type="GO" id="GO:0005829">
    <property type="term" value="C:cytosol"/>
    <property type="evidence" value="ECO:0007669"/>
    <property type="project" value="TreeGrafter"/>
</dbReference>
<dbReference type="InterPro" id="IPR000821">
    <property type="entry name" value="Ala_racemase"/>
</dbReference>
<dbReference type="Gene3D" id="3.20.20.10">
    <property type="entry name" value="Alanine racemase"/>
    <property type="match status" value="1"/>
</dbReference>
<reference evidence="13 14" key="1">
    <citation type="journal article" date="2011" name="Front. Microbiol.">
        <title>Genomic signatures of strain selection and enhancement in Bacillus atrophaeus var. globigii, a historical biowarfare simulant.</title>
        <authorList>
            <person name="Gibbons H.S."/>
            <person name="Broomall S.M."/>
            <person name="McNew L.A."/>
            <person name="Daligault H."/>
            <person name="Chapman C."/>
            <person name="Bruce D."/>
            <person name="Karavis M."/>
            <person name="Krepps M."/>
            <person name="McGregor P.A."/>
            <person name="Hong C."/>
            <person name="Park K.H."/>
            <person name="Akmal A."/>
            <person name="Feldman A."/>
            <person name="Lin J.S."/>
            <person name="Chang W.E."/>
            <person name="Higgs B.W."/>
            <person name="Demirev P."/>
            <person name="Lindquist J."/>
            <person name="Liem A."/>
            <person name="Fochler E."/>
            <person name="Read T.D."/>
            <person name="Tapia R."/>
            <person name="Johnson S."/>
            <person name="Bishop-Lilly K.A."/>
            <person name="Detter C."/>
            <person name="Han C."/>
            <person name="Sozhamannan S."/>
            <person name="Rosenzweig C.N."/>
            <person name="Skowronski E.W."/>
        </authorList>
    </citation>
    <scope>NUCLEOTIDE SEQUENCE [LARGE SCALE GENOMIC DNA]</scope>
    <source>
        <strain evidence="13 14">MLST1</strain>
    </source>
</reference>
<dbReference type="NCBIfam" id="TIGR00492">
    <property type="entry name" value="alr"/>
    <property type="match status" value="1"/>
</dbReference>
<dbReference type="Gene3D" id="2.40.37.10">
    <property type="entry name" value="Lyase, Ornithine Decarboxylase, Chain A, domain 1"/>
    <property type="match status" value="1"/>
</dbReference>
<dbReference type="InterPro" id="IPR009006">
    <property type="entry name" value="Ala_racemase/Decarboxylase_C"/>
</dbReference>
<name>A0A432W1P4_9GAMM</name>
<proteinExistence type="inferred from homology"/>
<keyword evidence="7 9" id="KW-0413">Isomerase</keyword>
<feature type="modified residue" description="N6-(pyridoxal phosphate)lysine" evidence="9 10">
    <location>
        <position position="34"/>
    </location>
</feature>
<dbReference type="PROSITE" id="PS00395">
    <property type="entry name" value="ALANINE_RACEMASE"/>
    <property type="match status" value="1"/>
</dbReference>
<protein>
    <recommendedName>
        <fullName evidence="5 9">Alanine racemase</fullName>
        <ecNumber evidence="5 9">5.1.1.1</ecNumber>
    </recommendedName>
</protein>
<dbReference type="SMART" id="SM01005">
    <property type="entry name" value="Ala_racemase_C"/>
    <property type="match status" value="1"/>
</dbReference>
<feature type="binding site" evidence="9 11">
    <location>
        <position position="129"/>
    </location>
    <ligand>
        <name>substrate</name>
    </ligand>
</feature>
<dbReference type="FunFam" id="3.20.20.10:FF:000002">
    <property type="entry name" value="Alanine racemase"/>
    <property type="match status" value="1"/>
</dbReference>
<dbReference type="CDD" id="cd06827">
    <property type="entry name" value="PLPDE_III_AR_proteobact"/>
    <property type="match status" value="1"/>
</dbReference>
<dbReference type="EMBL" id="PIPL01000004">
    <property type="protein sequence ID" value="RUO23036.1"/>
    <property type="molecule type" value="Genomic_DNA"/>
</dbReference>
<dbReference type="InterPro" id="IPR029066">
    <property type="entry name" value="PLP-binding_barrel"/>
</dbReference>
<dbReference type="Pfam" id="PF00842">
    <property type="entry name" value="Ala_racemase_C"/>
    <property type="match status" value="1"/>
</dbReference>
<dbReference type="GO" id="GO:0030170">
    <property type="term" value="F:pyridoxal phosphate binding"/>
    <property type="evidence" value="ECO:0007669"/>
    <property type="project" value="UniProtKB-UniRule"/>
</dbReference>
<evidence type="ECO:0000256" key="2">
    <source>
        <dbReference type="ARBA" id="ARBA00001933"/>
    </source>
</evidence>
<feature type="binding site" evidence="9 11">
    <location>
        <position position="302"/>
    </location>
    <ligand>
        <name>substrate</name>
    </ligand>
</feature>
<dbReference type="PANTHER" id="PTHR30511:SF4">
    <property type="entry name" value="ALANINE RACEMASE, BIOSYNTHETIC"/>
    <property type="match status" value="1"/>
</dbReference>
<keyword evidence="6 9" id="KW-0663">Pyridoxal phosphate</keyword>
<dbReference type="PANTHER" id="PTHR30511">
    <property type="entry name" value="ALANINE RACEMASE"/>
    <property type="match status" value="1"/>
</dbReference>
<evidence type="ECO:0000256" key="6">
    <source>
        <dbReference type="ARBA" id="ARBA00022898"/>
    </source>
</evidence>
<evidence type="ECO:0000256" key="5">
    <source>
        <dbReference type="ARBA" id="ARBA00013089"/>
    </source>
</evidence>
<gene>
    <name evidence="13" type="primary">alr</name>
    <name evidence="13" type="ORF">CWE09_13985</name>
</gene>
<comment type="pathway">
    <text evidence="8 9">Amino-acid biosynthesis; D-alanine biosynthesis; D-alanine from L-alanine: step 1/1.</text>
</comment>
<evidence type="ECO:0000256" key="3">
    <source>
        <dbReference type="ARBA" id="ARBA00004752"/>
    </source>
</evidence>
<comment type="catalytic activity">
    <reaction evidence="1 9">
        <text>L-alanine = D-alanine</text>
        <dbReference type="Rhea" id="RHEA:20249"/>
        <dbReference type="ChEBI" id="CHEBI:57416"/>
        <dbReference type="ChEBI" id="CHEBI:57972"/>
        <dbReference type="EC" id="5.1.1.1"/>
    </reaction>
</comment>
<comment type="caution">
    <text evidence="13">The sequence shown here is derived from an EMBL/GenBank/DDBJ whole genome shotgun (WGS) entry which is preliminary data.</text>
</comment>
<dbReference type="InterPro" id="IPR001608">
    <property type="entry name" value="Ala_racemase_N"/>
</dbReference>
<comment type="function">
    <text evidence="9">Catalyzes the interconversion of L-alanine and D-alanine. May also act on other amino acids.</text>
</comment>
<evidence type="ECO:0000256" key="7">
    <source>
        <dbReference type="ARBA" id="ARBA00023235"/>
    </source>
</evidence>
<dbReference type="EC" id="5.1.1.1" evidence="5 9"/>
<dbReference type="HAMAP" id="MF_01201">
    <property type="entry name" value="Ala_racemase"/>
    <property type="match status" value="1"/>
</dbReference>
<dbReference type="Proteomes" id="UP000288293">
    <property type="component" value="Unassembled WGS sequence"/>
</dbReference>
<dbReference type="GO" id="GO:0030632">
    <property type="term" value="P:D-alanine biosynthetic process"/>
    <property type="evidence" value="ECO:0007669"/>
    <property type="project" value="UniProtKB-UniRule"/>
</dbReference>
<feature type="active site" description="Proton acceptor; specific for L-alanine" evidence="9">
    <location>
        <position position="254"/>
    </location>
</feature>
<evidence type="ECO:0000256" key="10">
    <source>
        <dbReference type="PIRSR" id="PIRSR600821-50"/>
    </source>
</evidence>
<dbReference type="InterPro" id="IPR011079">
    <property type="entry name" value="Ala_racemase_C"/>
</dbReference>
<dbReference type="AlphaFoldDB" id="A0A432W1P4"/>
<dbReference type="SUPFAM" id="SSF51419">
    <property type="entry name" value="PLP-binding barrel"/>
    <property type="match status" value="1"/>
</dbReference>